<proteinExistence type="predicted"/>
<evidence type="ECO:0000313" key="2">
    <source>
        <dbReference type="EMBL" id="OKL58710.1"/>
    </source>
</evidence>
<dbReference type="RefSeq" id="XP_020118831.1">
    <property type="nucleotide sequence ID" value="XM_020268736.1"/>
</dbReference>
<comment type="caution">
    <text evidence="2">The sequence shown here is derived from an EMBL/GenBank/DDBJ whole genome shotgun (WGS) entry which is preliminary data.</text>
</comment>
<dbReference type="GeneID" id="31005802"/>
<feature type="region of interest" description="Disordered" evidence="1">
    <location>
        <begin position="112"/>
        <end position="136"/>
    </location>
</feature>
<sequence>MADKPEILVHVGAPSAAGDDARYRALVESSLVFAPVSHYSVFRIHESDNGADLEVSVDNSRSLLLTSAPASSSSSFARQSSLPRHEQTMSFNSGDELCSLVTPYNREESIITQDAGTLRQPKETPPNNLSLHAESTDEDSYLSFQPLIPLSHAQDKPESFQKTASMNEESAGTGTFSSEAKTRNPSIVDIQLTRDELSTWDTPLDVIPDSQENDLAADQTILDYSVQVDRSFVPDSARQSRHIETNKVGTEESRLSDISRIPSSVPSPSPERTSERHVDLNSEAPPQSPSPSPNQLDTTTSVLGKRKAVGNGNNNASISPQQPPNVAVASSSSSSSSSRLKKRQTLPEATETISLTTLPIEIRSPNPPVSNSKFRTHVTPTLKALSERMKHPSRFMPTQQTRTLQPLERGYWFIPCITIIPDTTTTTTTTNTNTTTSTQPQTWPQTFFSQFWCFLRDFLTEGRAGWGIWCLLEESPIQSPPINLAPTSVENARVVNLKLYTWGEVATHIYLLLFLATERRIKKMRNVEWRDARDEAVLVM</sequence>
<dbReference type="Proteomes" id="UP000214365">
    <property type="component" value="Unassembled WGS sequence"/>
</dbReference>
<accession>A0A225ADZ5</accession>
<evidence type="ECO:0000313" key="3">
    <source>
        <dbReference type="Proteomes" id="UP000214365"/>
    </source>
</evidence>
<dbReference type="OrthoDB" id="5395975at2759"/>
<gene>
    <name evidence="2" type="ORF">UA08_06046</name>
</gene>
<feature type="compositionally biased region" description="Basic and acidic residues" evidence="1">
    <location>
        <begin position="241"/>
        <end position="257"/>
    </location>
</feature>
<evidence type="ECO:0000256" key="1">
    <source>
        <dbReference type="SAM" id="MobiDB-lite"/>
    </source>
</evidence>
<feature type="region of interest" description="Disordered" evidence="1">
    <location>
        <begin position="154"/>
        <end position="182"/>
    </location>
</feature>
<organism evidence="2 3">
    <name type="scientific">Talaromyces atroroseus</name>
    <dbReference type="NCBI Taxonomy" id="1441469"/>
    <lineage>
        <taxon>Eukaryota</taxon>
        <taxon>Fungi</taxon>
        <taxon>Dikarya</taxon>
        <taxon>Ascomycota</taxon>
        <taxon>Pezizomycotina</taxon>
        <taxon>Eurotiomycetes</taxon>
        <taxon>Eurotiomycetidae</taxon>
        <taxon>Eurotiales</taxon>
        <taxon>Trichocomaceae</taxon>
        <taxon>Talaromyces</taxon>
        <taxon>Talaromyces sect. Trachyspermi</taxon>
    </lineage>
</organism>
<dbReference type="STRING" id="1441469.A0A225ADZ5"/>
<feature type="compositionally biased region" description="Polar residues" evidence="1">
    <location>
        <begin position="311"/>
        <end position="320"/>
    </location>
</feature>
<name>A0A225ADZ5_TALAT</name>
<dbReference type="AlphaFoldDB" id="A0A225ADZ5"/>
<keyword evidence="3" id="KW-1185">Reference proteome</keyword>
<dbReference type="EMBL" id="LFMY01000009">
    <property type="protein sequence ID" value="OKL58710.1"/>
    <property type="molecule type" value="Genomic_DNA"/>
</dbReference>
<feature type="compositionally biased region" description="Polar residues" evidence="1">
    <location>
        <begin position="160"/>
        <end position="182"/>
    </location>
</feature>
<reference evidence="2 3" key="1">
    <citation type="submission" date="2015-06" db="EMBL/GenBank/DDBJ databases">
        <title>Talaromyces atroroseus IBT 11181 draft genome.</title>
        <authorList>
            <person name="Rasmussen K.B."/>
            <person name="Rasmussen S."/>
            <person name="Petersen B."/>
            <person name="Sicheritz-Ponten T."/>
            <person name="Mortensen U.H."/>
            <person name="Thrane U."/>
        </authorList>
    </citation>
    <scope>NUCLEOTIDE SEQUENCE [LARGE SCALE GENOMIC DNA]</scope>
    <source>
        <strain evidence="2 3">IBT 11181</strain>
    </source>
</reference>
<protein>
    <submittedName>
        <fullName evidence="2">Uncharacterized protein</fullName>
    </submittedName>
</protein>
<feature type="region of interest" description="Disordered" evidence="1">
    <location>
        <begin position="233"/>
        <end position="352"/>
    </location>
</feature>